<dbReference type="InterPro" id="IPR023561">
    <property type="entry name" value="Carbonic_anhydrase_a-class"/>
</dbReference>
<keyword evidence="5" id="KW-1185">Reference proteome</keyword>
<proteinExistence type="inferred from homology"/>
<name>A0A834NMX7_VESGE</name>
<dbReference type="SUPFAM" id="SSF51069">
    <property type="entry name" value="Carbonic anhydrase"/>
    <property type="match status" value="1"/>
</dbReference>
<dbReference type="GO" id="GO:0008270">
    <property type="term" value="F:zinc ion binding"/>
    <property type="evidence" value="ECO:0007669"/>
    <property type="project" value="InterPro"/>
</dbReference>
<dbReference type="EMBL" id="JACSDZ010000002">
    <property type="protein sequence ID" value="KAF7414272.1"/>
    <property type="molecule type" value="Genomic_DNA"/>
</dbReference>
<evidence type="ECO:0000256" key="1">
    <source>
        <dbReference type="ARBA" id="ARBA00010718"/>
    </source>
</evidence>
<keyword evidence="2" id="KW-0732">Signal</keyword>
<dbReference type="GO" id="GO:0004089">
    <property type="term" value="F:carbonate dehydratase activity"/>
    <property type="evidence" value="ECO:0007669"/>
    <property type="project" value="InterPro"/>
</dbReference>
<dbReference type="PANTHER" id="PTHR18952">
    <property type="entry name" value="CARBONIC ANHYDRASE"/>
    <property type="match status" value="1"/>
</dbReference>
<feature type="domain" description="Alpha-carbonic anhydrase" evidence="3">
    <location>
        <begin position="43"/>
        <end position="268"/>
    </location>
</feature>
<comment type="similarity">
    <text evidence="1">Belongs to the alpha-carbonic anhydrase family.</text>
</comment>
<dbReference type="Gene3D" id="3.10.200.10">
    <property type="entry name" value="Alpha carbonic anhydrase"/>
    <property type="match status" value="1"/>
</dbReference>
<dbReference type="Pfam" id="PF00194">
    <property type="entry name" value="Carb_anhydrase"/>
    <property type="match status" value="1"/>
</dbReference>
<dbReference type="Proteomes" id="UP000617340">
    <property type="component" value="Unassembled WGS sequence"/>
</dbReference>
<evidence type="ECO:0000256" key="2">
    <source>
        <dbReference type="SAM" id="SignalP"/>
    </source>
</evidence>
<dbReference type="InterPro" id="IPR036398">
    <property type="entry name" value="CA_dom_sf"/>
</dbReference>
<reference evidence="4" key="1">
    <citation type="journal article" date="2020" name="G3 (Bethesda)">
        <title>High-Quality Assemblies for Three Invasive Social Wasps from the &lt;i&gt;Vespula&lt;/i&gt; Genus.</title>
        <authorList>
            <person name="Harrop T.W.R."/>
            <person name="Guhlin J."/>
            <person name="McLaughlin G.M."/>
            <person name="Permina E."/>
            <person name="Stockwell P."/>
            <person name="Gilligan J."/>
            <person name="Le Lec M.F."/>
            <person name="Gruber M.A.M."/>
            <person name="Quinn O."/>
            <person name="Lovegrove M."/>
            <person name="Duncan E.J."/>
            <person name="Remnant E.J."/>
            <person name="Van Eeckhoven J."/>
            <person name="Graham B."/>
            <person name="Knapp R.A."/>
            <person name="Langford K.W."/>
            <person name="Kronenberg Z."/>
            <person name="Press M.O."/>
            <person name="Eacker S.M."/>
            <person name="Wilson-Rankin E.E."/>
            <person name="Purcell J."/>
            <person name="Lester P.J."/>
            <person name="Dearden P.K."/>
        </authorList>
    </citation>
    <scope>NUCLEOTIDE SEQUENCE</scope>
    <source>
        <strain evidence="4">Linc-1</strain>
    </source>
</reference>
<protein>
    <recommendedName>
        <fullName evidence="3">Alpha-carbonic anhydrase domain-containing protein</fullName>
    </recommendedName>
</protein>
<dbReference type="GO" id="GO:0005737">
    <property type="term" value="C:cytoplasm"/>
    <property type="evidence" value="ECO:0007669"/>
    <property type="project" value="TreeGrafter"/>
</dbReference>
<dbReference type="PANTHER" id="PTHR18952:SF124">
    <property type="entry name" value="CARBONIC ANHYDRASE 7"/>
    <property type="match status" value="1"/>
</dbReference>
<dbReference type="AlphaFoldDB" id="A0A834NMX7"/>
<feature type="signal peptide" evidence="2">
    <location>
        <begin position="1"/>
        <end position="20"/>
    </location>
</feature>
<dbReference type="PROSITE" id="PS51144">
    <property type="entry name" value="ALPHA_CA_2"/>
    <property type="match status" value="1"/>
</dbReference>
<gene>
    <name evidence="4" type="ORF">HZH68_002761</name>
</gene>
<evidence type="ECO:0000313" key="4">
    <source>
        <dbReference type="EMBL" id="KAF7414272.1"/>
    </source>
</evidence>
<comment type="caution">
    <text evidence="4">The sequence shown here is derived from an EMBL/GenBank/DDBJ whole genome shotgun (WGS) entry which is preliminary data.</text>
</comment>
<sequence>MMIVWTISLGLLLLIKFSDGSQDFSYDGNHGMYLYLCIYNSFVLFFFSSSLGPSHWPIDYQSCVGKHQSPINIEEHNVKNINLPPLRFEKLDLPRSSFITNNGHTVMIKTNESEAAVVSGGPLRDNYIFEQLHFHWGENDSEGSEDYINNHSFAMELHAVFYKQSYKSMTEAVNHPDGLAVFAYFYEAADKENPTYKPIVEVLPKVETVGSKHELKEPLLLEHLLIPNMSTMQNYFTYNGSLTTPPCSEVVTWVDFKNPQLLSHDQVY</sequence>
<dbReference type="CDD" id="cd00326">
    <property type="entry name" value="alpha_CA"/>
    <property type="match status" value="1"/>
</dbReference>
<feature type="chain" id="PRO_5032928026" description="Alpha-carbonic anhydrase domain-containing protein" evidence="2">
    <location>
        <begin position="21"/>
        <end position="268"/>
    </location>
</feature>
<dbReference type="InterPro" id="IPR001148">
    <property type="entry name" value="CA_dom"/>
</dbReference>
<organism evidence="4 5">
    <name type="scientific">Vespula germanica</name>
    <name type="common">German yellow jacket</name>
    <name type="synonym">Paravespula germanica</name>
    <dbReference type="NCBI Taxonomy" id="30212"/>
    <lineage>
        <taxon>Eukaryota</taxon>
        <taxon>Metazoa</taxon>
        <taxon>Ecdysozoa</taxon>
        <taxon>Arthropoda</taxon>
        <taxon>Hexapoda</taxon>
        <taxon>Insecta</taxon>
        <taxon>Pterygota</taxon>
        <taxon>Neoptera</taxon>
        <taxon>Endopterygota</taxon>
        <taxon>Hymenoptera</taxon>
        <taxon>Apocrita</taxon>
        <taxon>Aculeata</taxon>
        <taxon>Vespoidea</taxon>
        <taxon>Vespidae</taxon>
        <taxon>Vespinae</taxon>
        <taxon>Vespula</taxon>
    </lineage>
</organism>
<dbReference type="SMART" id="SM01057">
    <property type="entry name" value="Carb_anhydrase"/>
    <property type="match status" value="1"/>
</dbReference>
<evidence type="ECO:0000313" key="5">
    <source>
        <dbReference type="Proteomes" id="UP000617340"/>
    </source>
</evidence>
<accession>A0A834NMX7</accession>
<evidence type="ECO:0000259" key="3">
    <source>
        <dbReference type="PROSITE" id="PS51144"/>
    </source>
</evidence>